<comment type="similarity">
    <text evidence="1">Belongs to the ANT/ATPSC lysine N-methyltransferase family.</text>
</comment>
<dbReference type="InterPro" id="IPR041698">
    <property type="entry name" value="Methyltransf_25"/>
</dbReference>
<accession>A0ABY8USU9</accession>
<dbReference type="CDD" id="cd02440">
    <property type="entry name" value="AdoMet_MTases"/>
    <property type="match status" value="1"/>
</dbReference>
<evidence type="ECO:0000256" key="4">
    <source>
        <dbReference type="ARBA" id="ARBA00022691"/>
    </source>
</evidence>
<evidence type="ECO:0000256" key="1">
    <source>
        <dbReference type="ARBA" id="ARBA00010633"/>
    </source>
</evidence>
<keyword evidence="4" id="KW-0949">S-adenosyl-L-methionine</keyword>
<evidence type="ECO:0000256" key="2">
    <source>
        <dbReference type="ARBA" id="ARBA00022603"/>
    </source>
</evidence>
<gene>
    <name evidence="6" type="ORF">OEZ85_000173</name>
</gene>
<keyword evidence="3" id="KW-0808">Transferase</keyword>
<feature type="domain" description="Methyltransferase" evidence="5">
    <location>
        <begin position="55"/>
        <end position="123"/>
    </location>
</feature>
<reference evidence="6 7" key="1">
    <citation type="submission" date="2023-05" db="EMBL/GenBank/DDBJ databases">
        <title>A 100% complete, gapless, phased diploid assembly of the Scenedesmus obliquus UTEX 3031 genome.</title>
        <authorList>
            <person name="Biondi T.C."/>
            <person name="Hanschen E.R."/>
            <person name="Kwon T."/>
            <person name="Eng W."/>
            <person name="Kruse C.P.S."/>
            <person name="Koehler S.I."/>
            <person name="Kunde Y."/>
            <person name="Gleasner C.D."/>
            <person name="You Mak K.T."/>
            <person name="Polle J."/>
            <person name="Hovde B.T."/>
            <person name="Starkenburg S.R."/>
        </authorList>
    </citation>
    <scope>NUCLEOTIDE SEQUENCE [LARGE SCALE GENOMIC DNA]</scope>
    <source>
        <strain evidence="6 7">DOE0152z</strain>
    </source>
</reference>
<evidence type="ECO:0000313" key="6">
    <source>
        <dbReference type="EMBL" id="WIA23417.1"/>
    </source>
</evidence>
<dbReference type="PANTHER" id="PTHR13610:SF11">
    <property type="entry name" value="METHYLTRANSFERASE DOMAIN-CONTAINING PROTEIN"/>
    <property type="match status" value="1"/>
</dbReference>
<dbReference type="Gene3D" id="3.40.50.150">
    <property type="entry name" value="Vaccinia Virus protein VP39"/>
    <property type="match status" value="1"/>
</dbReference>
<evidence type="ECO:0000259" key="5">
    <source>
        <dbReference type="Pfam" id="PF13649"/>
    </source>
</evidence>
<protein>
    <recommendedName>
        <fullName evidence="5">Methyltransferase domain-containing protein</fullName>
    </recommendedName>
</protein>
<evidence type="ECO:0000313" key="7">
    <source>
        <dbReference type="Proteomes" id="UP001244341"/>
    </source>
</evidence>
<dbReference type="InterPro" id="IPR029063">
    <property type="entry name" value="SAM-dependent_MTases_sf"/>
</dbReference>
<keyword evidence="2" id="KW-0489">Methyltransferase</keyword>
<organism evidence="6 7">
    <name type="scientific">Tetradesmus obliquus</name>
    <name type="common">Green alga</name>
    <name type="synonym">Acutodesmus obliquus</name>
    <dbReference type="NCBI Taxonomy" id="3088"/>
    <lineage>
        <taxon>Eukaryota</taxon>
        <taxon>Viridiplantae</taxon>
        <taxon>Chlorophyta</taxon>
        <taxon>core chlorophytes</taxon>
        <taxon>Chlorophyceae</taxon>
        <taxon>CS clade</taxon>
        <taxon>Sphaeropleales</taxon>
        <taxon>Scenedesmaceae</taxon>
        <taxon>Tetradesmus</taxon>
    </lineage>
</organism>
<keyword evidence="7" id="KW-1185">Reference proteome</keyword>
<dbReference type="EMBL" id="CP126223">
    <property type="protein sequence ID" value="WIA23417.1"/>
    <property type="molecule type" value="Genomic_DNA"/>
</dbReference>
<sequence length="179" mass="19229">MAAGSSSAVRGLLQELRSWGRYLLPSKYVAVYYPTQLPVARAMLRLAGVSSSDTVFDLGCGDGRICILAAEEFGARSVGVELDKTLADAAAAAVAGKGLQERVQIINGDCRRLDVSRASVITLYLSDAGNLELLQSVVGLRGGTRVVSLYFPVKGWEGQLLRVDRSKNIDIHLYTAPEQ</sequence>
<name>A0ABY8USU9_TETOB</name>
<dbReference type="Pfam" id="PF13649">
    <property type="entry name" value="Methyltransf_25"/>
    <property type="match status" value="1"/>
</dbReference>
<dbReference type="PANTHER" id="PTHR13610">
    <property type="entry name" value="METHYLTRANSFERASE DOMAIN-CONTAINING PROTEIN"/>
    <property type="match status" value="1"/>
</dbReference>
<dbReference type="InterPro" id="IPR026170">
    <property type="entry name" value="FAM173A/B"/>
</dbReference>
<dbReference type="SUPFAM" id="SSF53335">
    <property type="entry name" value="S-adenosyl-L-methionine-dependent methyltransferases"/>
    <property type="match status" value="1"/>
</dbReference>
<proteinExistence type="inferred from homology"/>
<evidence type="ECO:0000256" key="3">
    <source>
        <dbReference type="ARBA" id="ARBA00022679"/>
    </source>
</evidence>
<dbReference type="Proteomes" id="UP001244341">
    <property type="component" value="Chromosome 16b"/>
</dbReference>